<dbReference type="InterPro" id="IPR036063">
    <property type="entry name" value="Smr_dom_sf"/>
</dbReference>
<feature type="binding site" evidence="7">
    <location>
        <begin position="328"/>
        <end position="335"/>
    </location>
    <ligand>
        <name>ATP</name>
        <dbReference type="ChEBI" id="CHEBI:30616"/>
    </ligand>
</feature>
<dbReference type="EC" id="3.1.-.-" evidence="7"/>
<dbReference type="InterPro" id="IPR036187">
    <property type="entry name" value="DNA_mismatch_repair_MutS_sf"/>
</dbReference>
<keyword evidence="7" id="KW-0540">Nuclease</keyword>
<comment type="similarity">
    <text evidence="7">Belongs to the DNA mismatch repair MutS family. MutS2 subfamily.</text>
</comment>
<protein>
    <recommendedName>
        <fullName evidence="7">Endonuclease MutS2</fullName>
        <ecNumber evidence="7">3.1.-.-</ecNumber>
    </recommendedName>
    <alternativeName>
        <fullName evidence="7">Ribosome-associated protein quality control-upstream factor</fullName>
        <shortName evidence="7">RQC-upstream factor</shortName>
        <shortName evidence="7">RqcU</shortName>
        <ecNumber evidence="7">3.6.4.-</ecNumber>
    </alternativeName>
</protein>
<evidence type="ECO:0000313" key="10">
    <source>
        <dbReference type="EMBL" id="MBM3331739.1"/>
    </source>
</evidence>
<keyword evidence="3 7" id="KW-0378">Hydrolase</keyword>
<dbReference type="EC" id="3.6.4.-" evidence="7"/>
<keyword evidence="2 7" id="KW-0547">Nucleotide-binding</keyword>
<dbReference type="SUPFAM" id="SSF52540">
    <property type="entry name" value="P-loop containing nucleoside triphosphate hydrolases"/>
    <property type="match status" value="1"/>
</dbReference>
<evidence type="ECO:0000256" key="4">
    <source>
        <dbReference type="ARBA" id="ARBA00022840"/>
    </source>
</evidence>
<proteinExistence type="inferred from homology"/>
<dbReference type="GO" id="GO:0030983">
    <property type="term" value="F:mismatched DNA binding"/>
    <property type="evidence" value="ECO:0007669"/>
    <property type="project" value="InterPro"/>
</dbReference>
<comment type="caution">
    <text evidence="10">The sequence shown here is derived from an EMBL/GenBank/DDBJ whole genome shotgun (WGS) entry which is preliminary data.</text>
</comment>
<dbReference type="GO" id="GO:0043023">
    <property type="term" value="F:ribosomal large subunit binding"/>
    <property type="evidence" value="ECO:0007669"/>
    <property type="project" value="UniProtKB-UniRule"/>
</dbReference>
<sequence>MDSHTLEVLGFTRVREILAGLCQTDMGRERASALEPSADARQVATELDRLDEVASLSDEPPLAEVKDVRPLLEQLRAYGQLTGEELLRVRLACTGIRKCREFFANQRQEVVNVRSLVRDLVQQPSLERGIDDAIDEAGAVRDSASPELADIRRRLRSLRNALVRKLERMAADNPGWFGGIPTVRGGRFVLPLLLEHRAGVPGVIHGSSGSGQTLFVEPLSLVGDGNELQELQDAEAEEVARILRALSRLVAEHVPELSSALAVAGALDLLVAKRRFAARFDCRRPDVNTGGGFELVKARHPLLLHRKVNVVPLDIRFPDAAQVVLISGPNAGGKTVVLKTLGLLSLMLNAGMYLPAASGTRLPIFRRVFADIGDEQSLDSDLSSFTAHVGRLKEILDRADAESLVLIDEIGSSTAPEEGAALAVAVLESLRDRGVKSVVTTHFGALKMFAQDEPGMANAAMEWGHKEMANVECRMRNECRQSTIRNRQPAGPTYRLKMGFPGESSAFEIAAGAGLPPGVIERARARIGHEWLDLGAKLRSLDEELHKAKVARSAAEMEQRQAAKLRQDYDTRLREARAEARGAAERLRADEDRFLREKRREIENLVRQIREQKASHESVVAAKQHVEQALAEVSSAAEEPGLPGAVPEGLKAGDNVESHTFRRQGVVVEVRENLAVVAFGQIRVELALADLRLVKPAEVKLEADQVQPEPYMFDTRLSVRGMTREEADDAVARFIDEASMTGSAELTIVHGKGGGVLRRALWERLRRDGRIEAVRLAEPAAGGSGVTVVKLKSA</sequence>
<dbReference type="GO" id="GO:0016887">
    <property type="term" value="F:ATP hydrolysis activity"/>
    <property type="evidence" value="ECO:0007669"/>
    <property type="project" value="InterPro"/>
</dbReference>
<dbReference type="PIRSF" id="PIRSF005814">
    <property type="entry name" value="MutS_YshD"/>
    <property type="match status" value="1"/>
</dbReference>
<name>A0A938BTD9_UNCW3</name>
<dbReference type="Pfam" id="PF00488">
    <property type="entry name" value="MutS_V"/>
    <property type="match status" value="1"/>
</dbReference>
<gene>
    <name evidence="7" type="primary">mutS2</name>
    <name evidence="7" type="synonym">rqcU</name>
    <name evidence="10" type="ORF">FJY68_07815</name>
</gene>
<dbReference type="InterPro" id="IPR007696">
    <property type="entry name" value="DNA_mismatch_repair_MutS_core"/>
</dbReference>
<dbReference type="PANTHER" id="PTHR48466:SF2">
    <property type="entry name" value="OS10G0509000 PROTEIN"/>
    <property type="match status" value="1"/>
</dbReference>
<evidence type="ECO:0000256" key="6">
    <source>
        <dbReference type="ARBA" id="ARBA00023125"/>
    </source>
</evidence>
<dbReference type="SMART" id="SM00534">
    <property type="entry name" value="MUTSac"/>
    <property type="match status" value="1"/>
</dbReference>
<dbReference type="NCBIfam" id="TIGR01069">
    <property type="entry name" value="mutS2"/>
    <property type="match status" value="1"/>
</dbReference>
<dbReference type="Gene3D" id="3.30.1370.110">
    <property type="match status" value="1"/>
</dbReference>
<dbReference type="InterPro" id="IPR002625">
    <property type="entry name" value="Smr_dom"/>
</dbReference>
<accession>A0A938BTD9</accession>
<dbReference type="GO" id="GO:0019843">
    <property type="term" value="F:rRNA binding"/>
    <property type="evidence" value="ECO:0007669"/>
    <property type="project" value="UniProtKB-UniRule"/>
</dbReference>
<dbReference type="HAMAP" id="MF_00092">
    <property type="entry name" value="MutS2"/>
    <property type="match status" value="1"/>
</dbReference>
<dbReference type="GO" id="GO:0140664">
    <property type="term" value="F:ATP-dependent DNA damage sensor activity"/>
    <property type="evidence" value="ECO:0007669"/>
    <property type="project" value="InterPro"/>
</dbReference>
<organism evidence="10 11">
    <name type="scientific">candidate division WOR-3 bacterium</name>
    <dbReference type="NCBI Taxonomy" id="2052148"/>
    <lineage>
        <taxon>Bacteria</taxon>
        <taxon>Bacteria division WOR-3</taxon>
    </lineage>
</organism>
<evidence type="ECO:0000256" key="2">
    <source>
        <dbReference type="ARBA" id="ARBA00022741"/>
    </source>
</evidence>
<evidence type="ECO:0000256" key="7">
    <source>
        <dbReference type="HAMAP-Rule" id="MF_00092"/>
    </source>
</evidence>
<dbReference type="PROSITE" id="PS50828">
    <property type="entry name" value="SMR"/>
    <property type="match status" value="1"/>
</dbReference>
<feature type="domain" description="Smr" evidence="9">
    <location>
        <begin position="717"/>
        <end position="792"/>
    </location>
</feature>
<evidence type="ECO:0000256" key="8">
    <source>
        <dbReference type="SAM" id="Coils"/>
    </source>
</evidence>
<evidence type="ECO:0000256" key="1">
    <source>
        <dbReference type="ARBA" id="ARBA00022730"/>
    </source>
</evidence>
<dbReference type="SMART" id="SM00533">
    <property type="entry name" value="MUTSd"/>
    <property type="match status" value="1"/>
</dbReference>
<reference evidence="10" key="1">
    <citation type="submission" date="2019-03" db="EMBL/GenBank/DDBJ databases">
        <title>Lake Tanganyika Metagenome-Assembled Genomes (MAGs).</title>
        <authorList>
            <person name="Tran P."/>
        </authorList>
    </citation>
    <scope>NUCLEOTIDE SEQUENCE</scope>
    <source>
        <strain evidence="10">K_DeepCast_150m_m2_040</strain>
    </source>
</reference>
<dbReference type="SMART" id="SM00463">
    <property type="entry name" value="SMR"/>
    <property type="match status" value="1"/>
</dbReference>
<keyword evidence="8" id="KW-0175">Coiled coil</keyword>
<dbReference type="GO" id="GO:0072344">
    <property type="term" value="P:rescue of stalled ribosome"/>
    <property type="evidence" value="ECO:0007669"/>
    <property type="project" value="UniProtKB-UniRule"/>
</dbReference>
<comment type="function">
    <text evidence="7">Endonuclease that is involved in the suppression of homologous recombination and thus may have a key role in the control of bacterial genetic diversity.</text>
</comment>
<keyword evidence="4 7" id="KW-0067">ATP-binding</keyword>
<dbReference type="Gene3D" id="3.40.50.300">
    <property type="entry name" value="P-loop containing nucleotide triphosphate hydrolases"/>
    <property type="match status" value="1"/>
</dbReference>
<feature type="coiled-coil region" evidence="8">
    <location>
        <begin position="538"/>
        <end position="619"/>
    </location>
</feature>
<dbReference type="InterPro" id="IPR027417">
    <property type="entry name" value="P-loop_NTPase"/>
</dbReference>
<dbReference type="GO" id="GO:0006298">
    <property type="term" value="P:mismatch repair"/>
    <property type="evidence" value="ECO:0007669"/>
    <property type="project" value="InterPro"/>
</dbReference>
<evidence type="ECO:0000256" key="5">
    <source>
        <dbReference type="ARBA" id="ARBA00022884"/>
    </source>
</evidence>
<dbReference type="SUPFAM" id="SSF160443">
    <property type="entry name" value="SMR domain-like"/>
    <property type="match status" value="1"/>
</dbReference>
<dbReference type="AlphaFoldDB" id="A0A938BTD9"/>
<dbReference type="Pfam" id="PF01713">
    <property type="entry name" value="Smr"/>
    <property type="match status" value="1"/>
</dbReference>
<evidence type="ECO:0000313" key="11">
    <source>
        <dbReference type="Proteomes" id="UP000779900"/>
    </source>
</evidence>
<dbReference type="GO" id="GO:0045910">
    <property type="term" value="P:negative regulation of DNA recombination"/>
    <property type="evidence" value="ECO:0007669"/>
    <property type="project" value="InterPro"/>
</dbReference>
<dbReference type="SUPFAM" id="SSF48334">
    <property type="entry name" value="DNA repair protein MutS, domain III"/>
    <property type="match status" value="1"/>
</dbReference>
<comment type="subunit">
    <text evidence="7">Homodimer. Binds to stalled ribosomes, contacting rRNA.</text>
</comment>
<evidence type="ECO:0000259" key="9">
    <source>
        <dbReference type="PROSITE" id="PS50828"/>
    </source>
</evidence>
<dbReference type="PANTHER" id="PTHR48466">
    <property type="entry name" value="OS10G0509000 PROTEIN-RELATED"/>
    <property type="match status" value="1"/>
</dbReference>
<dbReference type="PROSITE" id="PS00486">
    <property type="entry name" value="DNA_MISMATCH_REPAIR_2"/>
    <property type="match status" value="1"/>
</dbReference>
<keyword evidence="7" id="KW-0255">Endonuclease</keyword>
<dbReference type="Proteomes" id="UP000779900">
    <property type="component" value="Unassembled WGS sequence"/>
</dbReference>
<dbReference type="EMBL" id="VGIR01000042">
    <property type="protein sequence ID" value="MBM3331739.1"/>
    <property type="molecule type" value="Genomic_DNA"/>
</dbReference>
<keyword evidence="6 7" id="KW-0238">DNA-binding</keyword>
<dbReference type="InterPro" id="IPR005747">
    <property type="entry name" value="MutS2"/>
</dbReference>
<keyword evidence="5 7" id="KW-0694">RNA-binding</keyword>
<dbReference type="GO" id="GO:0004519">
    <property type="term" value="F:endonuclease activity"/>
    <property type="evidence" value="ECO:0007669"/>
    <property type="project" value="UniProtKB-UniRule"/>
</dbReference>
<dbReference type="InterPro" id="IPR045076">
    <property type="entry name" value="MutS"/>
</dbReference>
<keyword evidence="1 7" id="KW-0699">rRNA-binding</keyword>
<comment type="function">
    <text evidence="7">Acts as a ribosome collision sensor, splitting the ribosome into its 2 subunits. Detects stalled/collided 70S ribosomes which it binds and splits by an ATP-hydrolysis driven conformational change. Acts upstream of the ribosome quality control system (RQC), a ribosome-associated complex that mediates the extraction of incompletely synthesized nascent chains from stalled ribosomes and their subsequent degradation. Probably generates substrates for RQC.</text>
</comment>
<dbReference type="GO" id="GO:0005524">
    <property type="term" value="F:ATP binding"/>
    <property type="evidence" value="ECO:0007669"/>
    <property type="project" value="UniProtKB-UniRule"/>
</dbReference>
<dbReference type="InterPro" id="IPR000432">
    <property type="entry name" value="DNA_mismatch_repair_MutS_C"/>
</dbReference>
<evidence type="ECO:0000256" key="3">
    <source>
        <dbReference type="ARBA" id="ARBA00022801"/>
    </source>
</evidence>